<evidence type="ECO:0000313" key="12">
    <source>
        <dbReference type="EMBL" id="MBE7940269.1"/>
    </source>
</evidence>
<protein>
    <recommendedName>
        <fullName evidence="3">histidine kinase</fullName>
        <ecNumber evidence="3">2.7.13.3</ecNumber>
    </recommendedName>
</protein>
<gene>
    <name evidence="12" type="ORF">IM725_06765</name>
</gene>
<dbReference type="InterPro" id="IPR005467">
    <property type="entry name" value="His_kinase_dom"/>
</dbReference>
<dbReference type="SMART" id="SM00091">
    <property type="entry name" value="PAS"/>
    <property type="match status" value="1"/>
</dbReference>
<dbReference type="SUPFAM" id="SSF55785">
    <property type="entry name" value="PYP-like sensor domain (PAS domain)"/>
    <property type="match status" value="1"/>
</dbReference>
<evidence type="ECO:0000256" key="4">
    <source>
        <dbReference type="ARBA" id="ARBA00022553"/>
    </source>
</evidence>
<keyword evidence="4" id="KW-0597">Phosphoprotein</keyword>
<evidence type="ECO:0000259" key="11">
    <source>
        <dbReference type="PROSITE" id="PS50885"/>
    </source>
</evidence>
<dbReference type="Pfam" id="PF00512">
    <property type="entry name" value="HisKA"/>
    <property type="match status" value="1"/>
</dbReference>
<keyword evidence="8" id="KW-1133">Transmembrane helix</keyword>
<dbReference type="PROSITE" id="PS50112">
    <property type="entry name" value="PAS"/>
    <property type="match status" value="1"/>
</dbReference>
<evidence type="ECO:0000313" key="13">
    <source>
        <dbReference type="Proteomes" id="UP000715965"/>
    </source>
</evidence>
<feature type="domain" description="PAS" evidence="10">
    <location>
        <begin position="401"/>
        <end position="456"/>
    </location>
</feature>
<reference evidence="12 13" key="1">
    <citation type="submission" date="2020-10" db="EMBL/GenBank/DDBJ databases">
        <title>Draft genome of Ramlibacter aquaticus LMG 30558.</title>
        <authorList>
            <person name="Props R."/>
        </authorList>
    </citation>
    <scope>NUCLEOTIDE SEQUENCE [LARGE SCALE GENOMIC DNA]</scope>
    <source>
        <strain evidence="12 13">LMG 30558</strain>
    </source>
</reference>
<feature type="domain" description="Histidine kinase" evidence="9">
    <location>
        <begin position="533"/>
        <end position="749"/>
    </location>
</feature>
<keyword evidence="13" id="KW-1185">Reference proteome</keyword>
<evidence type="ECO:0000256" key="5">
    <source>
        <dbReference type="ARBA" id="ARBA00022679"/>
    </source>
</evidence>
<dbReference type="Pfam" id="PF00672">
    <property type="entry name" value="HAMP"/>
    <property type="match status" value="1"/>
</dbReference>
<keyword evidence="7" id="KW-0175">Coiled coil</keyword>
<dbReference type="InterPro" id="IPR004358">
    <property type="entry name" value="Sig_transdc_His_kin-like_C"/>
</dbReference>
<dbReference type="Pfam" id="PF00989">
    <property type="entry name" value="PAS"/>
    <property type="match status" value="1"/>
</dbReference>
<keyword evidence="5" id="KW-0808">Transferase</keyword>
<dbReference type="RefSeq" id="WP_193779813.1">
    <property type="nucleotide sequence ID" value="NZ_JADDOJ010000019.1"/>
</dbReference>
<dbReference type="Proteomes" id="UP000715965">
    <property type="component" value="Unassembled WGS sequence"/>
</dbReference>
<dbReference type="PANTHER" id="PTHR43047:SF72">
    <property type="entry name" value="OSMOSENSING HISTIDINE PROTEIN KINASE SLN1"/>
    <property type="match status" value="1"/>
</dbReference>
<dbReference type="InterPro" id="IPR003594">
    <property type="entry name" value="HATPase_dom"/>
</dbReference>
<dbReference type="InterPro" id="IPR036890">
    <property type="entry name" value="HATPase_C_sf"/>
</dbReference>
<evidence type="ECO:0000256" key="1">
    <source>
        <dbReference type="ARBA" id="ARBA00000085"/>
    </source>
</evidence>
<dbReference type="PRINTS" id="PR00344">
    <property type="entry name" value="BCTRLSENSOR"/>
</dbReference>
<dbReference type="Gene3D" id="3.30.565.10">
    <property type="entry name" value="Histidine kinase-like ATPase, C-terminal domain"/>
    <property type="match status" value="1"/>
</dbReference>
<organism evidence="12 13">
    <name type="scientific">Ramlibacter aquaticus</name>
    <dbReference type="NCBI Taxonomy" id="2780094"/>
    <lineage>
        <taxon>Bacteria</taxon>
        <taxon>Pseudomonadati</taxon>
        <taxon>Pseudomonadota</taxon>
        <taxon>Betaproteobacteria</taxon>
        <taxon>Burkholderiales</taxon>
        <taxon>Comamonadaceae</taxon>
        <taxon>Ramlibacter</taxon>
    </lineage>
</organism>
<dbReference type="CDD" id="cd00082">
    <property type="entry name" value="HisKA"/>
    <property type="match status" value="1"/>
</dbReference>
<proteinExistence type="predicted"/>
<dbReference type="EC" id="2.7.13.3" evidence="3"/>
<keyword evidence="8" id="KW-0472">Membrane</keyword>
<dbReference type="SUPFAM" id="SSF158472">
    <property type="entry name" value="HAMP domain-like"/>
    <property type="match status" value="1"/>
</dbReference>
<dbReference type="Gene3D" id="3.30.450.20">
    <property type="entry name" value="PAS domain"/>
    <property type="match status" value="2"/>
</dbReference>
<dbReference type="CDD" id="cd00130">
    <property type="entry name" value="PAS"/>
    <property type="match status" value="1"/>
</dbReference>
<dbReference type="CDD" id="cd00075">
    <property type="entry name" value="HATPase"/>
    <property type="match status" value="1"/>
</dbReference>
<accession>A0ABR9SD44</accession>
<dbReference type="SMART" id="SM00304">
    <property type="entry name" value="HAMP"/>
    <property type="match status" value="1"/>
</dbReference>
<comment type="subcellular location">
    <subcellularLocation>
        <location evidence="2">Membrane</location>
    </subcellularLocation>
</comment>
<comment type="caution">
    <text evidence="12">The sequence shown here is derived from an EMBL/GenBank/DDBJ whole genome shotgun (WGS) entry which is preliminary data.</text>
</comment>
<dbReference type="SUPFAM" id="SSF55874">
    <property type="entry name" value="ATPase domain of HSP90 chaperone/DNA topoisomerase II/histidine kinase"/>
    <property type="match status" value="1"/>
</dbReference>
<evidence type="ECO:0000259" key="9">
    <source>
        <dbReference type="PROSITE" id="PS50109"/>
    </source>
</evidence>
<dbReference type="PROSITE" id="PS50885">
    <property type="entry name" value="HAMP"/>
    <property type="match status" value="1"/>
</dbReference>
<dbReference type="InterPro" id="IPR036097">
    <property type="entry name" value="HisK_dim/P_sf"/>
</dbReference>
<dbReference type="InterPro" id="IPR035965">
    <property type="entry name" value="PAS-like_dom_sf"/>
</dbReference>
<dbReference type="Pfam" id="PF02518">
    <property type="entry name" value="HATPase_c"/>
    <property type="match status" value="1"/>
</dbReference>
<keyword evidence="6" id="KW-0418">Kinase</keyword>
<feature type="coiled-coil region" evidence="7">
    <location>
        <begin position="359"/>
        <end position="397"/>
    </location>
</feature>
<dbReference type="SMART" id="SM00388">
    <property type="entry name" value="HisKA"/>
    <property type="match status" value="1"/>
</dbReference>
<evidence type="ECO:0000256" key="6">
    <source>
        <dbReference type="ARBA" id="ARBA00022777"/>
    </source>
</evidence>
<feature type="domain" description="HAMP" evidence="11">
    <location>
        <begin position="319"/>
        <end position="371"/>
    </location>
</feature>
<comment type="catalytic activity">
    <reaction evidence="1">
        <text>ATP + protein L-histidine = ADP + protein N-phospho-L-histidine.</text>
        <dbReference type="EC" id="2.7.13.3"/>
    </reaction>
</comment>
<evidence type="ECO:0000256" key="7">
    <source>
        <dbReference type="SAM" id="Coils"/>
    </source>
</evidence>
<dbReference type="Gene3D" id="1.10.287.130">
    <property type="match status" value="1"/>
</dbReference>
<dbReference type="SUPFAM" id="SSF47384">
    <property type="entry name" value="Homodimeric domain of signal transducing histidine kinase"/>
    <property type="match status" value="1"/>
</dbReference>
<sequence>MNSSSTPGQRSLGTLMAVTFAAMTVVLVTSLLAVTVPLAVNRIDAANGARLEEMATLDRDRLDESLFERYREVQGMAHRLSAGMDWQGARAALDEMQASLPYYAWIGVADTQGKVRAATRGILDGADVTARPWFTQGLHGGHLSDVHEAVLLSSALGNKGAEPLRFFDLSFPVMRDGAVAGVIGAHLYWEWSRQLRTALERSSDSASPPEPVLLAADGKALMGPQAVEGQALAGLASYRMALQGRTGHVVEAWPDGRTYLVGFSRSKPYRDSPGLGWVVLMRQDLDATRAPVRAMERDVALGGLALCLAFGLLAWLAARRIARPVLELAQEAQAIDRGETRVLRAGSGYHEIGILRRAFNTLLQSLQAREQELRQANQELEARVSERTRELQEVLRLSRASERRLQLLIESSPDAFVAIDAAGQVTDWNARAEALFQRTREDALGRPAEDVLQPQEEGALLLDRMRRSALQAPGSAGWAPVEASLRGEGGAVFPAELRCALAETGQGTLLTAFVQDISTRKELERMKDQFIGTVTHELRTPTAAITASLDLVQRMQSGLPPTAARLLDNAVRSARRLARLITDVLWVEKAAAGQMSVQATAQPLLPVLEQAVTEAAAYAQPYGVTLEWTEREACSALVDADRLVQVVLNLMSNAVKFSPRGGTVEISLSCRGYEARIAVADHGPGIPAEFRARMFERFAQDARSGQADKGSGLGLNICRSIVAAHGGRIEFSSEPGVRTEFVVLLPLADAAVARVSAELQPGD</sequence>
<dbReference type="InterPro" id="IPR003661">
    <property type="entry name" value="HisK_dim/P_dom"/>
</dbReference>
<evidence type="ECO:0000256" key="8">
    <source>
        <dbReference type="SAM" id="Phobius"/>
    </source>
</evidence>
<dbReference type="InterPro" id="IPR003660">
    <property type="entry name" value="HAMP_dom"/>
</dbReference>
<keyword evidence="8" id="KW-0812">Transmembrane</keyword>
<name>A0ABR9SD44_9BURK</name>
<dbReference type="InterPro" id="IPR000014">
    <property type="entry name" value="PAS"/>
</dbReference>
<evidence type="ECO:0000259" key="10">
    <source>
        <dbReference type="PROSITE" id="PS50112"/>
    </source>
</evidence>
<dbReference type="SMART" id="SM00387">
    <property type="entry name" value="HATPase_c"/>
    <property type="match status" value="1"/>
</dbReference>
<dbReference type="PANTHER" id="PTHR43047">
    <property type="entry name" value="TWO-COMPONENT HISTIDINE PROTEIN KINASE"/>
    <property type="match status" value="1"/>
</dbReference>
<dbReference type="NCBIfam" id="TIGR00229">
    <property type="entry name" value="sensory_box"/>
    <property type="match status" value="1"/>
</dbReference>
<evidence type="ECO:0000256" key="2">
    <source>
        <dbReference type="ARBA" id="ARBA00004370"/>
    </source>
</evidence>
<feature type="transmembrane region" description="Helical" evidence="8">
    <location>
        <begin position="12"/>
        <end position="40"/>
    </location>
</feature>
<dbReference type="InterPro" id="IPR013767">
    <property type="entry name" value="PAS_fold"/>
</dbReference>
<dbReference type="Gene3D" id="6.10.340.10">
    <property type="match status" value="1"/>
</dbReference>
<dbReference type="PROSITE" id="PS50109">
    <property type="entry name" value="HIS_KIN"/>
    <property type="match status" value="1"/>
</dbReference>
<feature type="transmembrane region" description="Helical" evidence="8">
    <location>
        <begin position="299"/>
        <end position="318"/>
    </location>
</feature>
<dbReference type="EMBL" id="JADDOJ010000019">
    <property type="protein sequence ID" value="MBE7940269.1"/>
    <property type="molecule type" value="Genomic_DNA"/>
</dbReference>
<evidence type="ECO:0000256" key="3">
    <source>
        <dbReference type="ARBA" id="ARBA00012438"/>
    </source>
</evidence>